<feature type="non-terminal residue" evidence="1">
    <location>
        <position position="1"/>
    </location>
</feature>
<dbReference type="AlphaFoldDB" id="A0A022QM34"/>
<dbReference type="Gene3D" id="3.10.490.10">
    <property type="entry name" value="Gamma-glutamyl cyclotransferase-like"/>
    <property type="match status" value="1"/>
</dbReference>
<reference evidence="1 2" key="1">
    <citation type="journal article" date="2013" name="Proc. Natl. Acad. Sci. U.S.A.">
        <title>Fine-scale variation in meiotic recombination in Mimulus inferred from population shotgun sequencing.</title>
        <authorList>
            <person name="Hellsten U."/>
            <person name="Wright K.M."/>
            <person name="Jenkins J."/>
            <person name="Shu S."/>
            <person name="Yuan Y."/>
            <person name="Wessler S.R."/>
            <person name="Schmutz J."/>
            <person name="Willis J.H."/>
            <person name="Rokhsar D.S."/>
        </authorList>
    </citation>
    <scope>NUCLEOTIDE SEQUENCE [LARGE SCALE GENOMIC DNA]</scope>
    <source>
        <strain evidence="2">cv. DUN x IM62</strain>
    </source>
</reference>
<evidence type="ECO:0000313" key="1">
    <source>
        <dbReference type="EMBL" id="EYU29767.1"/>
    </source>
</evidence>
<accession>A0A022QM34</accession>
<dbReference type="STRING" id="4155.A0A022QM34"/>
<sequence>YLWRLREMHYSNLIMDLVMIIKEIPKTFVWYASYGSNMEMKRFLCYIEGGLVAGMQEACEGSRDKTRPTEVKWRAVPYRMFFGRNATKTWGPGGVAFLDLYRSRMHRAHIRLYKISLQQFNDVLRQENTRTHVMTSPLFGLTDLNYIVRNNHGYKFVKALKKGWYRTVLYLGKEQKLPVLTFTCSPLKMEAFRSNKLPICGPSKAYKDIIMKALVEERNLTQNQALNYIRDCYKKPLRGSIFSHYCPCCFW</sequence>
<evidence type="ECO:0008006" key="3">
    <source>
        <dbReference type="Google" id="ProtNLM"/>
    </source>
</evidence>
<dbReference type="Proteomes" id="UP000030748">
    <property type="component" value="Unassembled WGS sequence"/>
</dbReference>
<protein>
    <recommendedName>
        <fullName evidence="3">Histone deacetylase</fullName>
    </recommendedName>
</protein>
<organism evidence="1 2">
    <name type="scientific">Erythranthe guttata</name>
    <name type="common">Yellow monkey flower</name>
    <name type="synonym">Mimulus guttatus</name>
    <dbReference type="NCBI Taxonomy" id="4155"/>
    <lineage>
        <taxon>Eukaryota</taxon>
        <taxon>Viridiplantae</taxon>
        <taxon>Streptophyta</taxon>
        <taxon>Embryophyta</taxon>
        <taxon>Tracheophyta</taxon>
        <taxon>Spermatophyta</taxon>
        <taxon>Magnoliopsida</taxon>
        <taxon>eudicotyledons</taxon>
        <taxon>Gunneridae</taxon>
        <taxon>Pentapetalae</taxon>
        <taxon>asterids</taxon>
        <taxon>lamiids</taxon>
        <taxon>Lamiales</taxon>
        <taxon>Phrymaceae</taxon>
        <taxon>Erythranthe</taxon>
    </lineage>
</organism>
<gene>
    <name evidence="1" type="ORF">MIMGU_mgv1a020903mg</name>
</gene>
<name>A0A022QM34_ERYGU</name>
<dbReference type="EMBL" id="KI631149">
    <property type="protein sequence ID" value="EYU29767.1"/>
    <property type="molecule type" value="Genomic_DNA"/>
</dbReference>
<evidence type="ECO:0000313" key="2">
    <source>
        <dbReference type="Proteomes" id="UP000030748"/>
    </source>
</evidence>
<proteinExistence type="predicted"/>
<keyword evidence="2" id="KW-1185">Reference proteome</keyword>